<feature type="transmembrane region" description="Helical" evidence="5">
    <location>
        <begin position="233"/>
        <end position="254"/>
    </location>
</feature>
<dbReference type="EMBL" id="MT898295">
    <property type="protein sequence ID" value="QOS25449.1"/>
    <property type="molecule type" value="Genomic_DNA"/>
</dbReference>
<feature type="transmembrane region" description="Helical" evidence="5">
    <location>
        <begin position="105"/>
        <end position="121"/>
    </location>
</feature>
<evidence type="ECO:0000313" key="8">
    <source>
        <dbReference type="EMBL" id="QOS25449.1"/>
    </source>
</evidence>
<dbReference type="EMBL" id="MT898201">
    <property type="protein sequence ID" value="QOS21948.1"/>
    <property type="molecule type" value="Genomic_DNA"/>
</dbReference>
<dbReference type="PANTHER" id="PTHR37422">
    <property type="entry name" value="TEICHURONIC ACID BIOSYNTHESIS PROTEIN TUAE"/>
    <property type="match status" value="1"/>
</dbReference>
<protein>
    <recommendedName>
        <fullName evidence="6">O-antigen ligase-related domain-containing protein</fullName>
    </recommendedName>
</protein>
<keyword evidence="4 5" id="KW-0472">Membrane</keyword>
<dbReference type="AlphaFoldDB" id="A0A7M1WEN2"/>
<accession>A0A7M1WEN2</accession>
<feature type="transmembrane region" description="Helical" evidence="5">
    <location>
        <begin position="186"/>
        <end position="203"/>
    </location>
</feature>
<dbReference type="RefSeq" id="WP_089204115.1">
    <property type="nucleotide sequence ID" value="NZ_NIXS01000003.1"/>
</dbReference>
<feature type="transmembrane region" description="Helical" evidence="5">
    <location>
        <begin position="152"/>
        <end position="174"/>
    </location>
</feature>
<comment type="subcellular location">
    <subcellularLocation>
        <location evidence="1">Membrane</location>
        <topology evidence="1">Multi-pass membrane protein</topology>
    </subcellularLocation>
</comment>
<dbReference type="GO" id="GO:0016020">
    <property type="term" value="C:membrane"/>
    <property type="evidence" value="ECO:0007669"/>
    <property type="project" value="UniProtKB-SubCell"/>
</dbReference>
<dbReference type="PANTHER" id="PTHR37422:SF17">
    <property type="entry name" value="O-ANTIGEN LIGASE"/>
    <property type="match status" value="1"/>
</dbReference>
<keyword evidence="3 5" id="KW-1133">Transmembrane helix</keyword>
<evidence type="ECO:0000256" key="1">
    <source>
        <dbReference type="ARBA" id="ARBA00004141"/>
    </source>
</evidence>
<dbReference type="InterPro" id="IPR007016">
    <property type="entry name" value="O-antigen_ligase-rel_domated"/>
</dbReference>
<proteinExistence type="predicted"/>
<feature type="transmembrane region" description="Helical" evidence="5">
    <location>
        <begin position="73"/>
        <end position="93"/>
    </location>
</feature>
<reference evidence="8" key="1">
    <citation type="submission" date="2020-08" db="EMBL/GenBank/DDBJ databases">
        <title>Genetic structure, function and evolution of capsule biosynthesis loci in Vibrio parahaemolyticus.</title>
        <authorList>
            <person name="Li L."/>
            <person name="Bian S."/>
        </authorList>
    </citation>
    <scope>NUCLEOTIDE SEQUENCE</scope>
    <source>
        <strain evidence="8">VP57</strain>
        <strain evidence="7">VP58</strain>
    </source>
</reference>
<feature type="transmembrane region" description="Helical" evidence="5">
    <location>
        <begin position="128"/>
        <end position="146"/>
    </location>
</feature>
<dbReference type="InterPro" id="IPR051533">
    <property type="entry name" value="WaaL-like"/>
</dbReference>
<evidence type="ECO:0000313" key="7">
    <source>
        <dbReference type="EMBL" id="QOS21948.1"/>
    </source>
</evidence>
<feature type="transmembrane region" description="Helical" evidence="5">
    <location>
        <begin position="315"/>
        <end position="336"/>
    </location>
</feature>
<evidence type="ECO:0000259" key="6">
    <source>
        <dbReference type="Pfam" id="PF04932"/>
    </source>
</evidence>
<feature type="transmembrane region" description="Helical" evidence="5">
    <location>
        <begin position="9"/>
        <end position="28"/>
    </location>
</feature>
<gene>
    <name evidence="8" type="ORF">VP57_00032</name>
    <name evidence="7" type="ORF">VP58_00032</name>
</gene>
<dbReference type="Pfam" id="PF04932">
    <property type="entry name" value="Wzy_C"/>
    <property type="match status" value="1"/>
</dbReference>
<name>A0A7M1WEN2_VIBPH</name>
<evidence type="ECO:0000256" key="4">
    <source>
        <dbReference type="ARBA" id="ARBA00023136"/>
    </source>
</evidence>
<evidence type="ECO:0000256" key="2">
    <source>
        <dbReference type="ARBA" id="ARBA00022692"/>
    </source>
</evidence>
<evidence type="ECO:0000256" key="5">
    <source>
        <dbReference type="SAM" id="Phobius"/>
    </source>
</evidence>
<feature type="domain" description="O-antigen ligase-related" evidence="6">
    <location>
        <begin position="193"/>
        <end position="327"/>
    </location>
</feature>
<organism evidence="8">
    <name type="scientific">Vibrio parahaemolyticus</name>
    <dbReference type="NCBI Taxonomy" id="670"/>
    <lineage>
        <taxon>Bacteria</taxon>
        <taxon>Pseudomonadati</taxon>
        <taxon>Pseudomonadota</taxon>
        <taxon>Gammaproteobacteria</taxon>
        <taxon>Vibrionales</taxon>
        <taxon>Vibrionaceae</taxon>
        <taxon>Vibrio</taxon>
    </lineage>
</organism>
<sequence length="384" mass="44198">MKSYNQKSFSLFFSISLVVLVVNFLFLGRKGVLNLHHADYSFFDSIFVIFFSLSLILTKMIDRSVREIKIEPTFLFLLALFFIVFLLGIPGYFYLDFQLVYLDKALKLFSIIVFIFCIQLMSRREFVILSYVFYALGFLAFCYFLFSSGKRVGIAGAGSITTARVFLYSLILYIIIDTTISKSVSYLKHVLLFCMVGSGLIATSTRATLILYVLFLIYYLIFVYKGKNKFITYILLFFLSLYMIDFFLSSNIYYRLLVLSDDGGGESVSARFTYIEKAIELAGSYAYMGSGWGTYGYLSSGEVKFDYPHNLFVELLLESGWLSLLIVFFFICISLLSLLRMKFIFVVLFLIVFLNSMISGDAYDNRMIFFTPFLLARLDLISSQ</sequence>
<keyword evidence="2 5" id="KW-0812">Transmembrane</keyword>
<feature type="transmembrane region" description="Helical" evidence="5">
    <location>
        <begin position="40"/>
        <end position="61"/>
    </location>
</feature>
<evidence type="ECO:0000256" key="3">
    <source>
        <dbReference type="ARBA" id="ARBA00022989"/>
    </source>
</evidence>
<feature type="transmembrane region" description="Helical" evidence="5">
    <location>
        <begin position="209"/>
        <end position="226"/>
    </location>
</feature>
<feature type="transmembrane region" description="Helical" evidence="5">
    <location>
        <begin position="343"/>
        <end position="363"/>
    </location>
</feature>